<comment type="caution">
    <text evidence="6">The sequence shown here is derived from an EMBL/GenBank/DDBJ whole genome shotgun (WGS) entry which is preliminary data.</text>
</comment>
<dbReference type="InterPro" id="IPR000719">
    <property type="entry name" value="Prot_kinase_dom"/>
</dbReference>
<dbReference type="Gene3D" id="1.10.510.10">
    <property type="entry name" value="Transferase(Phosphotransferase) domain 1"/>
    <property type="match status" value="1"/>
</dbReference>
<sequence>MRIPANEVIDGEIYTFVNLLGKGAFGTVYKCKNSKGQFVAIKRIMNDTAALEAKIMRQLNKPEFEQYFVQCHKIYQSVDGAICIVMEYCSGGSLEAFVKRVGRIDRNSASTFLAQLVKGVQKLHTIGLMHRDLKPANILIGRVGVQIRLKIADFGISKDIPDCSTFLTQCGTPCYMAPEVVEGQRYDKSADVFSLGAIMYFMTRGSHPSSFYFDRCGYPEYIDRPKGHSHSSISGRMMCKRREERLKLDEIEIQNKNQFFLLKTRNCTICGRILSK</sequence>
<dbReference type="OrthoDB" id="346907at2759"/>
<keyword evidence="4" id="KW-0808">Transferase</keyword>
<gene>
    <name evidence="6" type="ORF">MENT_LOCUS26484</name>
</gene>
<protein>
    <recommendedName>
        <fullName evidence="5">Protein kinase domain-containing protein</fullName>
    </recommendedName>
</protein>
<evidence type="ECO:0000256" key="4">
    <source>
        <dbReference type="RuleBase" id="RU000304"/>
    </source>
</evidence>
<comment type="similarity">
    <text evidence="4">Belongs to the protein kinase superfamily.</text>
</comment>
<dbReference type="InterPro" id="IPR008271">
    <property type="entry name" value="Ser/Thr_kinase_AS"/>
</dbReference>
<evidence type="ECO:0000313" key="6">
    <source>
        <dbReference type="EMBL" id="CAD2174793.1"/>
    </source>
</evidence>
<dbReference type="GO" id="GO:0004674">
    <property type="term" value="F:protein serine/threonine kinase activity"/>
    <property type="evidence" value="ECO:0007669"/>
    <property type="project" value="UniProtKB-KW"/>
</dbReference>
<evidence type="ECO:0000256" key="3">
    <source>
        <dbReference type="PROSITE-ProRule" id="PRU10141"/>
    </source>
</evidence>
<dbReference type="AlphaFoldDB" id="A0A6V7VIV9"/>
<evidence type="ECO:0000259" key="5">
    <source>
        <dbReference type="PROSITE" id="PS50011"/>
    </source>
</evidence>
<name>A0A6V7VIV9_MELEN</name>
<dbReference type="SMART" id="SM00220">
    <property type="entry name" value="S_TKc"/>
    <property type="match status" value="1"/>
</dbReference>
<dbReference type="InterPro" id="IPR045269">
    <property type="entry name" value="Atg1-like"/>
</dbReference>
<reference evidence="6 7" key="1">
    <citation type="submission" date="2020-08" db="EMBL/GenBank/DDBJ databases">
        <authorList>
            <person name="Koutsovoulos G."/>
            <person name="Danchin GJ E."/>
        </authorList>
    </citation>
    <scope>NUCLEOTIDE SEQUENCE [LARGE SCALE GENOMIC DNA]</scope>
</reference>
<feature type="domain" description="Protein kinase" evidence="5">
    <location>
        <begin position="14"/>
        <end position="260"/>
    </location>
</feature>
<dbReference type="PROSITE" id="PS50011">
    <property type="entry name" value="PROTEIN_KINASE_DOM"/>
    <property type="match status" value="1"/>
</dbReference>
<evidence type="ECO:0000313" key="7">
    <source>
        <dbReference type="Proteomes" id="UP000580250"/>
    </source>
</evidence>
<dbReference type="GO" id="GO:0010506">
    <property type="term" value="P:regulation of autophagy"/>
    <property type="evidence" value="ECO:0007669"/>
    <property type="project" value="InterPro"/>
</dbReference>
<dbReference type="GO" id="GO:0005737">
    <property type="term" value="C:cytoplasm"/>
    <property type="evidence" value="ECO:0007669"/>
    <property type="project" value="TreeGrafter"/>
</dbReference>
<dbReference type="SUPFAM" id="SSF56112">
    <property type="entry name" value="Protein kinase-like (PK-like)"/>
    <property type="match status" value="1"/>
</dbReference>
<keyword evidence="4" id="KW-0418">Kinase</keyword>
<dbReference type="PROSITE" id="PS00107">
    <property type="entry name" value="PROTEIN_KINASE_ATP"/>
    <property type="match status" value="1"/>
</dbReference>
<dbReference type="PANTHER" id="PTHR24348">
    <property type="entry name" value="SERINE/THREONINE-PROTEIN KINASE UNC-51-RELATED"/>
    <property type="match status" value="1"/>
</dbReference>
<accession>A0A6V7VIV9</accession>
<feature type="binding site" evidence="3">
    <location>
        <position position="42"/>
    </location>
    <ligand>
        <name>ATP</name>
        <dbReference type="ChEBI" id="CHEBI:30616"/>
    </ligand>
</feature>
<evidence type="ECO:0000256" key="2">
    <source>
        <dbReference type="ARBA" id="ARBA00022840"/>
    </source>
</evidence>
<dbReference type="InterPro" id="IPR017441">
    <property type="entry name" value="Protein_kinase_ATP_BS"/>
</dbReference>
<dbReference type="Pfam" id="PF00069">
    <property type="entry name" value="Pkinase"/>
    <property type="match status" value="1"/>
</dbReference>
<dbReference type="Proteomes" id="UP000580250">
    <property type="component" value="Unassembled WGS sequence"/>
</dbReference>
<dbReference type="PROSITE" id="PS00108">
    <property type="entry name" value="PROTEIN_KINASE_ST"/>
    <property type="match status" value="1"/>
</dbReference>
<dbReference type="InterPro" id="IPR011009">
    <property type="entry name" value="Kinase-like_dom_sf"/>
</dbReference>
<evidence type="ECO:0000256" key="1">
    <source>
        <dbReference type="ARBA" id="ARBA00022741"/>
    </source>
</evidence>
<keyword evidence="4" id="KW-0723">Serine/threonine-protein kinase</keyword>
<organism evidence="6 7">
    <name type="scientific">Meloidogyne enterolobii</name>
    <name type="common">Root-knot nematode worm</name>
    <name type="synonym">Meloidogyne mayaguensis</name>
    <dbReference type="NCBI Taxonomy" id="390850"/>
    <lineage>
        <taxon>Eukaryota</taxon>
        <taxon>Metazoa</taxon>
        <taxon>Ecdysozoa</taxon>
        <taxon>Nematoda</taxon>
        <taxon>Chromadorea</taxon>
        <taxon>Rhabditida</taxon>
        <taxon>Tylenchina</taxon>
        <taxon>Tylenchomorpha</taxon>
        <taxon>Tylenchoidea</taxon>
        <taxon>Meloidogynidae</taxon>
        <taxon>Meloidogyninae</taxon>
        <taxon>Meloidogyne</taxon>
    </lineage>
</organism>
<keyword evidence="1 3" id="KW-0547">Nucleotide-binding</keyword>
<keyword evidence="2 3" id="KW-0067">ATP-binding</keyword>
<dbReference type="EMBL" id="CAJEWN010000242">
    <property type="protein sequence ID" value="CAD2174793.1"/>
    <property type="molecule type" value="Genomic_DNA"/>
</dbReference>
<proteinExistence type="inferred from homology"/>
<dbReference type="GO" id="GO:0006914">
    <property type="term" value="P:autophagy"/>
    <property type="evidence" value="ECO:0007669"/>
    <property type="project" value="UniProtKB-ARBA"/>
</dbReference>
<dbReference type="GO" id="GO:0005524">
    <property type="term" value="F:ATP binding"/>
    <property type="evidence" value="ECO:0007669"/>
    <property type="project" value="UniProtKB-UniRule"/>
</dbReference>